<protein>
    <recommendedName>
        <fullName evidence="8">NB-ARC domain-containing protein</fullName>
    </recommendedName>
</protein>
<name>A0ABD3GG17_9MARC</name>
<feature type="compositionally biased region" description="Low complexity" evidence="2">
    <location>
        <begin position="1"/>
        <end position="13"/>
    </location>
</feature>
<evidence type="ECO:0008006" key="8">
    <source>
        <dbReference type="Google" id="ProtNLM"/>
    </source>
</evidence>
<evidence type="ECO:0000259" key="5">
    <source>
        <dbReference type="Pfam" id="PF23598"/>
    </source>
</evidence>
<dbReference type="EMBL" id="JBJQOH010000008">
    <property type="protein sequence ID" value="KAL3676129.1"/>
    <property type="molecule type" value="Genomic_DNA"/>
</dbReference>
<dbReference type="InterPro" id="IPR055414">
    <property type="entry name" value="LRR_R13L4/SHOC2-like"/>
</dbReference>
<dbReference type="SUPFAM" id="SSF53474">
    <property type="entry name" value="alpha/beta-Hydrolases"/>
    <property type="match status" value="1"/>
</dbReference>
<dbReference type="SUPFAM" id="SSF52047">
    <property type="entry name" value="RNI-like"/>
    <property type="match status" value="1"/>
</dbReference>
<feature type="region of interest" description="Disordered" evidence="2">
    <location>
        <begin position="1"/>
        <end position="21"/>
    </location>
</feature>
<dbReference type="InterPro" id="IPR057135">
    <property type="entry name" value="At4g27190-like_LRR"/>
</dbReference>
<dbReference type="Pfam" id="PF23247">
    <property type="entry name" value="LRR_RPS2"/>
    <property type="match status" value="1"/>
</dbReference>
<dbReference type="InterPro" id="IPR029058">
    <property type="entry name" value="AB_hydrolase_fold"/>
</dbReference>
<evidence type="ECO:0000313" key="7">
    <source>
        <dbReference type="Proteomes" id="UP001633002"/>
    </source>
</evidence>
<dbReference type="InterPro" id="IPR002182">
    <property type="entry name" value="NB-ARC"/>
</dbReference>
<evidence type="ECO:0000256" key="2">
    <source>
        <dbReference type="SAM" id="MobiDB-lite"/>
    </source>
</evidence>
<feature type="domain" description="Disease resistance protein At4g27190-like leucine-rich repeats" evidence="4">
    <location>
        <begin position="959"/>
        <end position="1096"/>
    </location>
</feature>
<dbReference type="Gene3D" id="1.10.8.430">
    <property type="entry name" value="Helical domain of apoptotic protease-activating factors"/>
    <property type="match status" value="1"/>
</dbReference>
<evidence type="ECO:0000259" key="4">
    <source>
        <dbReference type="Pfam" id="PF23247"/>
    </source>
</evidence>
<dbReference type="Gene3D" id="3.80.10.10">
    <property type="entry name" value="Ribonuclease Inhibitor"/>
    <property type="match status" value="3"/>
</dbReference>
<keyword evidence="7" id="KW-1185">Reference proteome</keyword>
<dbReference type="InterPro" id="IPR042197">
    <property type="entry name" value="Apaf_helical"/>
</dbReference>
<proteinExistence type="predicted"/>
<dbReference type="Proteomes" id="UP001633002">
    <property type="component" value="Unassembled WGS sequence"/>
</dbReference>
<evidence type="ECO:0000313" key="6">
    <source>
        <dbReference type="EMBL" id="KAL3676129.1"/>
    </source>
</evidence>
<evidence type="ECO:0000256" key="1">
    <source>
        <dbReference type="ARBA" id="ARBA00022737"/>
    </source>
</evidence>
<feature type="domain" description="Disease resistance R13L4/SHOC-2-like LRR" evidence="5">
    <location>
        <begin position="1387"/>
        <end position="1514"/>
    </location>
</feature>
<reference evidence="6 7" key="1">
    <citation type="submission" date="2024-09" db="EMBL/GenBank/DDBJ databases">
        <title>Chromosome-scale assembly of Riccia sorocarpa.</title>
        <authorList>
            <person name="Paukszto L."/>
        </authorList>
    </citation>
    <scope>NUCLEOTIDE SEQUENCE [LARGE SCALE GENOMIC DNA]</scope>
    <source>
        <strain evidence="6">LP-2024</strain>
        <tissue evidence="6">Aerial parts of the thallus</tissue>
    </source>
</reference>
<dbReference type="PANTHER" id="PTHR36766:SF69">
    <property type="entry name" value="DISEASE RESISTANCE PROTEIN RGA2-LIKE"/>
    <property type="match status" value="1"/>
</dbReference>
<organism evidence="6 7">
    <name type="scientific">Riccia sorocarpa</name>
    <dbReference type="NCBI Taxonomy" id="122646"/>
    <lineage>
        <taxon>Eukaryota</taxon>
        <taxon>Viridiplantae</taxon>
        <taxon>Streptophyta</taxon>
        <taxon>Embryophyta</taxon>
        <taxon>Marchantiophyta</taxon>
        <taxon>Marchantiopsida</taxon>
        <taxon>Marchantiidae</taxon>
        <taxon>Marchantiales</taxon>
        <taxon>Ricciaceae</taxon>
        <taxon>Riccia</taxon>
    </lineage>
</organism>
<keyword evidence="1" id="KW-0677">Repeat</keyword>
<gene>
    <name evidence="6" type="ORF">R1sor_026077</name>
</gene>
<dbReference type="InterPro" id="IPR027417">
    <property type="entry name" value="P-loop_NTPase"/>
</dbReference>
<sequence>MAASCSRNSSSGSTGEPHGGWKQLSDSVFEVSRPSEGYIDLEVVFLHGFCSKSDVDSYYQTWMKVDGSENWLDTELTEAFPRARILSVSYDSSLITSSCTGRLDMHLLGESLVQSLVDLAGVGRTCPVVLVGHCLGGMVLKKIVHFAEWSANEERSCRSFPRPYETFLKHVKGAFFCSTPNLGSDVPIRSLVSEGGPLLDYLKLLGTESSRMNGEFAKLRKWYKWKTFGVFPANQTETTKLLPYLADVSLSTHRLNVRGIRGFLRFIDLLPGLVVCIAFGKLVSSKENQTGEYIDLESVPQYVSIVEEASARVDMDNVCVISGVDHFTIARSSASFKLLVSFLRKISEEEEEYAAQLRRSFGLYTNTLDLDHRVDDVIEALQLEKAEPLHLVLVGIDGIGKSTLAKQVVNVLKHQFEYICYVELEGVDRSRKSKQLEGLVAQNLFYSNGRRVEIGEGQQPWFVIRGRKVLMIVDDVDSEDEISELLRLNWCGDGSRLIITSSHKKWNQLIVHQVRPLSEEASLQLLVTYLDEAVLRSIPQKLMLEVVAECDGLPLLLEILGKYLQHIRDVNIWSGAVKRLQTEDSIDGRSEENILWKKLQVSFRSLAPLEKSIFLDLATFDFFPPRWRQYDLEIFKSAWGAHGDRGVVDVALLNLEDRSFLLLEVENHPDTGIHEVQGGTSNFRVRIHKQLRYMGRWISRPEKQNPEDCRWISKFSDLKALLIKCKVASNVSQPKTEVLSIDMERKKRVGAGSESQFQNSGIPVQWTCISRLEALRLLRISDMHFTASDELKFPLNLALLHMESCSRIPQKESWWLPRSRLSSWPLRDENIEELGALSVLIFENCSFVQLPQNFHMLQSLEVLQIHRHGMPMGPLPENFGFLPALKHLVLNVSDKRLPSSLLQLPSLQSLVLSGEHLQAWPSPDPTTVDSYSPLKALRELWLIDLPTLVDLPDTFGGLASLEVLTIYRCSALKKLPEGFGALSKLRLLRVWHCYKLERLCESFSSLSQLRRLSLTSLPELKLLPVTMGDLSSLERVELIWCGAIKELPGNFTSLQSLLHLSVMKCDGLESLWLVNNDGHTNQGLQKLKSLVVRHCDQFRGLQVHGCRECRYRPHSLLHLKSVETIDIRDNGRYMNNGLDDDEEELLESRKQISSLCTRCSKDSETLPVSVGLLSPAEELDSHTFERFAGVLDSASYLPGLKWLGSQGHGYLSGATQSLVQRSFSTSSRVEDHTKSPPVSGSVGQLLNLRELTLTDYKLTSSFMRQLGSLKRLELRRCRGPPVSGSVGQLLNLRQLFLTDYILTSSFMRQLGSLEELALCRCRGIADALETITMWSGMRILRIRDCQTFSTLPNSLGNLTLLTLLELDGCQDLISLPETIGQLSLNELSIKRCKKLRCIPESMWQLKNLRTLELVDCQDLVSLPECIGQLTSLSFLWIENCSELTCLPGSLGQLRRLTYLRIESCRSLLTLPHSVYHMTWLRVLQVFDHRLFERTMVRSLKEFTRLKKLGLSTWDGLKCLQEFIGSVRPEEFRLPQISVRCMECADTVIPSVKDSSIKILNGIEDSCGCVHVIGILKYLETYLSYRGPL</sequence>
<feature type="domain" description="NB-ARC" evidence="3">
    <location>
        <begin position="372"/>
        <end position="527"/>
    </location>
</feature>
<dbReference type="PANTHER" id="PTHR36766">
    <property type="entry name" value="PLANT BROAD-SPECTRUM MILDEW RESISTANCE PROTEIN RPW8"/>
    <property type="match status" value="1"/>
</dbReference>
<comment type="caution">
    <text evidence="6">The sequence shown here is derived from an EMBL/GenBank/DDBJ whole genome shotgun (WGS) entry which is preliminary data.</text>
</comment>
<dbReference type="InterPro" id="IPR032675">
    <property type="entry name" value="LRR_dom_sf"/>
</dbReference>
<dbReference type="PRINTS" id="PR00364">
    <property type="entry name" value="DISEASERSIST"/>
</dbReference>
<evidence type="ECO:0000259" key="3">
    <source>
        <dbReference type="Pfam" id="PF00931"/>
    </source>
</evidence>
<dbReference type="Gene3D" id="3.40.50.300">
    <property type="entry name" value="P-loop containing nucleotide triphosphate hydrolases"/>
    <property type="match status" value="1"/>
</dbReference>
<dbReference type="SUPFAM" id="SSF52058">
    <property type="entry name" value="L domain-like"/>
    <property type="match status" value="1"/>
</dbReference>
<accession>A0ABD3GG17</accession>
<dbReference type="SUPFAM" id="SSF52540">
    <property type="entry name" value="P-loop containing nucleoside triphosphate hydrolases"/>
    <property type="match status" value="1"/>
</dbReference>
<dbReference type="GO" id="GO:0006952">
    <property type="term" value="P:defense response"/>
    <property type="evidence" value="ECO:0007669"/>
    <property type="project" value="UniProtKB-KW"/>
</dbReference>
<dbReference type="Pfam" id="PF00931">
    <property type="entry name" value="NB-ARC"/>
    <property type="match status" value="1"/>
</dbReference>
<dbReference type="Pfam" id="PF23598">
    <property type="entry name" value="LRR_14"/>
    <property type="match status" value="1"/>
</dbReference>
<dbReference type="Gene3D" id="3.40.50.1820">
    <property type="entry name" value="alpha/beta hydrolase"/>
    <property type="match status" value="1"/>
</dbReference>